<gene>
    <name evidence="1" type="ORF">PHYBLDRAFT_67527</name>
</gene>
<dbReference type="EMBL" id="KV440979">
    <property type="protein sequence ID" value="OAD74554.1"/>
    <property type="molecule type" value="Genomic_DNA"/>
</dbReference>
<dbReference type="RefSeq" id="XP_018292594.1">
    <property type="nucleotide sequence ID" value="XM_018441809.1"/>
</dbReference>
<protein>
    <submittedName>
        <fullName evidence="1">Uncharacterized protein</fullName>
    </submittedName>
</protein>
<evidence type="ECO:0000313" key="2">
    <source>
        <dbReference type="Proteomes" id="UP000077315"/>
    </source>
</evidence>
<dbReference type="STRING" id="763407.A0A167MYR6"/>
<dbReference type="GeneID" id="29002715"/>
<reference evidence="2" key="1">
    <citation type="submission" date="2015-06" db="EMBL/GenBank/DDBJ databases">
        <title>Expansion of signal transduction pathways in fungi by whole-genome duplication.</title>
        <authorList>
            <consortium name="DOE Joint Genome Institute"/>
            <person name="Corrochano L.M."/>
            <person name="Kuo A."/>
            <person name="Marcet-Houben M."/>
            <person name="Polaino S."/>
            <person name="Salamov A."/>
            <person name="Villalobos J.M."/>
            <person name="Alvarez M.I."/>
            <person name="Avalos J."/>
            <person name="Benito E.P."/>
            <person name="Benoit I."/>
            <person name="Burger G."/>
            <person name="Camino L.P."/>
            <person name="Canovas D."/>
            <person name="Cerda-Olmedo E."/>
            <person name="Cheng J.-F."/>
            <person name="Dominguez A."/>
            <person name="Elias M."/>
            <person name="Eslava A.P."/>
            <person name="Glaser F."/>
            <person name="Grimwood J."/>
            <person name="Gutierrez G."/>
            <person name="Heitman J."/>
            <person name="Henrissat B."/>
            <person name="Iturriaga E.A."/>
            <person name="Lang B.F."/>
            <person name="Lavin J.L."/>
            <person name="Lee S."/>
            <person name="Li W."/>
            <person name="Lindquist E."/>
            <person name="Lopez-Garcia S."/>
            <person name="Luque E.M."/>
            <person name="Marcos A.T."/>
            <person name="Martin J."/>
            <person name="McCluskey K."/>
            <person name="Medina H.R."/>
            <person name="Miralles-Duran A."/>
            <person name="Miyazaki A."/>
            <person name="Munoz-Torres E."/>
            <person name="Oguiza J.A."/>
            <person name="Ohm R."/>
            <person name="Olmedo M."/>
            <person name="Orejas M."/>
            <person name="Ortiz-Castellanos L."/>
            <person name="Pisabarro A.G."/>
            <person name="Rodriguez-Romero J."/>
            <person name="Ruiz-Herrera J."/>
            <person name="Ruiz-Vazquez R."/>
            <person name="Sanz C."/>
            <person name="Schackwitz W."/>
            <person name="Schmutz J."/>
            <person name="Shahriari M."/>
            <person name="Shelest E."/>
            <person name="Silva-Franco F."/>
            <person name="Soanes D."/>
            <person name="Syed K."/>
            <person name="Tagua V.G."/>
            <person name="Talbot N.J."/>
            <person name="Thon M."/>
            <person name="De vries R.P."/>
            <person name="Wiebenga A."/>
            <person name="Yadav J.S."/>
            <person name="Braun E.L."/>
            <person name="Baker S."/>
            <person name="Garre V."/>
            <person name="Horwitz B."/>
            <person name="Torres-Martinez S."/>
            <person name="Idnurm A."/>
            <person name="Herrera-Estrella A."/>
            <person name="Gabaldon T."/>
            <person name="Grigoriev I.V."/>
        </authorList>
    </citation>
    <scope>NUCLEOTIDE SEQUENCE [LARGE SCALE GENOMIC DNA]</scope>
    <source>
        <strain evidence="2">NRRL 1555(-)</strain>
    </source>
</reference>
<dbReference type="OrthoDB" id="2389915at2759"/>
<dbReference type="VEuPathDB" id="FungiDB:PHYBLDRAFT_67527"/>
<organism evidence="1 2">
    <name type="scientific">Phycomyces blakesleeanus (strain ATCC 8743b / DSM 1359 / FGSC 10004 / NBRC 33097 / NRRL 1555)</name>
    <dbReference type="NCBI Taxonomy" id="763407"/>
    <lineage>
        <taxon>Eukaryota</taxon>
        <taxon>Fungi</taxon>
        <taxon>Fungi incertae sedis</taxon>
        <taxon>Mucoromycota</taxon>
        <taxon>Mucoromycotina</taxon>
        <taxon>Mucoromycetes</taxon>
        <taxon>Mucorales</taxon>
        <taxon>Phycomycetaceae</taxon>
        <taxon>Phycomyces</taxon>
    </lineage>
</organism>
<dbReference type="InParanoid" id="A0A167MYR6"/>
<accession>A0A167MYR6</accession>
<name>A0A167MYR6_PHYB8</name>
<keyword evidence="2" id="KW-1185">Reference proteome</keyword>
<dbReference type="AlphaFoldDB" id="A0A167MYR6"/>
<proteinExistence type="predicted"/>
<dbReference type="Proteomes" id="UP000077315">
    <property type="component" value="Unassembled WGS sequence"/>
</dbReference>
<sequence length="517" mass="58308">MKKYLKPLHFLVSSQSASVAIPSLIINTSGNNNTDLDDLTYNIKYENNIDKPALVDDNGSGISLLVFYFSNSAPIPSNDELMNLEFIKIIKKFNIFRDAHEKITTHFNRILERSVDLTYKASTPYYASELLKLFLSIKKKKYDICHKGYMLFNEANITACSNCSEPRYKEDSDDQGHANKLVPVMTMVQLLLDSQLCFALINKITKAEMQYYHLHRPSQYGTVSNVFDGQAYQRMKHLFSAENDIAISLSVDGFASHNIPGSVTIVHTTILNLLPMIHYERSHIIQIAMISELGAPANFWSYMKPTIDNLFVLQQAEMVIKILIKTIQAKVHVLMIMSNIPALAKLACHVGHMSKSGCRICNVVGETPGRGQYFQTFLATTICTKESFQNYNETSPSDRIKLNRQSSLAKLSFFSGPLFFALAEMHGLCHGIAKQVWELVCDKYGEKNSLVLCLATQREIGAAIAMTRSTVPTLFHGVWINVSTRSGYFRAVYWANFFLFIVPTRSCLQPSYPECTA</sequence>
<evidence type="ECO:0000313" key="1">
    <source>
        <dbReference type="EMBL" id="OAD74554.1"/>
    </source>
</evidence>